<gene>
    <name evidence="8" type="ORF">GIB67_018578</name>
</gene>
<evidence type="ECO:0000259" key="7">
    <source>
        <dbReference type="Pfam" id="PF05236"/>
    </source>
</evidence>
<name>A0A7J7L878_9MAGN</name>
<evidence type="ECO:0000256" key="4">
    <source>
        <dbReference type="ARBA" id="ARBA00023163"/>
    </source>
</evidence>
<dbReference type="AlphaFoldDB" id="A0A7J7L878"/>
<comment type="similarity">
    <text evidence="2">Belongs to the TAF4 family.</text>
</comment>
<evidence type="ECO:0000256" key="5">
    <source>
        <dbReference type="ARBA" id="ARBA00023242"/>
    </source>
</evidence>
<evidence type="ECO:0000256" key="2">
    <source>
        <dbReference type="ARBA" id="ARBA00006178"/>
    </source>
</evidence>
<evidence type="ECO:0000313" key="9">
    <source>
        <dbReference type="Proteomes" id="UP000541444"/>
    </source>
</evidence>
<dbReference type="CDD" id="cd08045">
    <property type="entry name" value="HFD_TAF4"/>
    <property type="match status" value="1"/>
</dbReference>
<dbReference type="PANTHER" id="PTHR15138:SF14">
    <property type="entry name" value="TRANSCRIPTION INITIATION FACTOR TFIID SUBUNIT 4"/>
    <property type="match status" value="1"/>
</dbReference>
<dbReference type="GO" id="GO:0003677">
    <property type="term" value="F:DNA binding"/>
    <property type="evidence" value="ECO:0007669"/>
    <property type="project" value="TreeGrafter"/>
</dbReference>
<proteinExistence type="inferred from homology"/>
<protein>
    <recommendedName>
        <fullName evidence="7">Transcription initiation factor TFIID component TAF4 C-terminal domain-containing protein</fullName>
    </recommendedName>
</protein>
<feature type="domain" description="Transcription initiation factor TFIID component TAF4 C-terminal" evidence="7">
    <location>
        <begin position="311"/>
        <end position="416"/>
    </location>
</feature>
<comment type="subcellular location">
    <subcellularLocation>
        <location evidence="1">Nucleus</location>
    </subcellularLocation>
</comment>
<dbReference type="Pfam" id="PF05236">
    <property type="entry name" value="TAF4"/>
    <property type="match status" value="1"/>
</dbReference>
<comment type="caution">
    <text evidence="8">The sequence shown here is derived from an EMBL/GenBank/DDBJ whole genome shotgun (WGS) entry which is preliminary data.</text>
</comment>
<dbReference type="GO" id="GO:0006367">
    <property type="term" value="P:transcription initiation at RNA polymerase II promoter"/>
    <property type="evidence" value="ECO:0007669"/>
    <property type="project" value="TreeGrafter"/>
</dbReference>
<dbReference type="OrthoDB" id="21060at2759"/>
<organism evidence="8 9">
    <name type="scientific">Kingdonia uniflora</name>
    <dbReference type="NCBI Taxonomy" id="39325"/>
    <lineage>
        <taxon>Eukaryota</taxon>
        <taxon>Viridiplantae</taxon>
        <taxon>Streptophyta</taxon>
        <taxon>Embryophyta</taxon>
        <taxon>Tracheophyta</taxon>
        <taxon>Spermatophyta</taxon>
        <taxon>Magnoliopsida</taxon>
        <taxon>Ranunculales</taxon>
        <taxon>Circaeasteraceae</taxon>
        <taxon>Kingdonia</taxon>
    </lineage>
</organism>
<keyword evidence="3" id="KW-0805">Transcription regulation</keyword>
<feature type="compositionally biased region" description="Basic and acidic residues" evidence="6">
    <location>
        <begin position="45"/>
        <end position="60"/>
    </location>
</feature>
<keyword evidence="9" id="KW-1185">Reference proteome</keyword>
<feature type="region of interest" description="Disordered" evidence="6">
    <location>
        <begin position="1"/>
        <end position="86"/>
    </location>
</feature>
<keyword evidence="4" id="KW-0804">Transcription</keyword>
<dbReference type="Proteomes" id="UP000541444">
    <property type="component" value="Unassembled WGS sequence"/>
</dbReference>
<sequence>MQTKAQAAARNAPTGPHQFQKDQSVRMDPSQVSTSTVQVQTDSSQKPDNRSESQRMHENQKPSSTMGLVSQERGVPSSSLGGPNKQQQHHIYLPQTSFPLYGSTASNYHSHPYSASSGTSGTTSFKSQTQDSQLRQVLLHQAMVSTQPRSAAQPMKTSAPMKYEVHNSTNDPRRLQGGSHPHITSHPTLQHNQVPWQSSMSKEQKSNGVSLMANVKHELVDQNREQQYKSQISAFVAATHTIPALNPSTPVQTQVTSASTLGAGINIKATPNKPSIGKKKPLESLGTPTPQMASKKQRVSGFFQVQSIEQLNDVTAVSGVDLRVEEEQLLSGLKVESRASEATRRAVQEEEVKLILKKIPLQKKLANILFSCGVKNISSDVECCLSLCVEERMCGILFNLVRLSKQRIGIESQDTELLSPQMSDTKFFQ</sequence>
<feature type="compositionally biased region" description="Polar residues" evidence="6">
    <location>
        <begin position="76"/>
        <end position="86"/>
    </location>
</feature>
<dbReference type="InterPro" id="IPR045144">
    <property type="entry name" value="TAF4"/>
</dbReference>
<dbReference type="GO" id="GO:0005669">
    <property type="term" value="C:transcription factor TFIID complex"/>
    <property type="evidence" value="ECO:0007669"/>
    <property type="project" value="InterPro"/>
</dbReference>
<dbReference type="GO" id="GO:0016251">
    <property type="term" value="F:RNA polymerase II general transcription initiation factor activity"/>
    <property type="evidence" value="ECO:0007669"/>
    <property type="project" value="TreeGrafter"/>
</dbReference>
<evidence type="ECO:0000313" key="8">
    <source>
        <dbReference type="EMBL" id="KAF6138847.1"/>
    </source>
</evidence>
<accession>A0A7J7L878</accession>
<evidence type="ECO:0000256" key="3">
    <source>
        <dbReference type="ARBA" id="ARBA00023015"/>
    </source>
</evidence>
<evidence type="ECO:0000256" key="1">
    <source>
        <dbReference type="ARBA" id="ARBA00004123"/>
    </source>
</evidence>
<reference evidence="8 9" key="1">
    <citation type="journal article" date="2020" name="IScience">
        <title>Genome Sequencing of the Endangered Kingdonia uniflora (Circaeasteraceae, Ranunculales) Reveals Potential Mechanisms of Evolutionary Specialization.</title>
        <authorList>
            <person name="Sun Y."/>
            <person name="Deng T."/>
            <person name="Zhang A."/>
            <person name="Moore M.J."/>
            <person name="Landis J.B."/>
            <person name="Lin N."/>
            <person name="Zhang H."/>
            <person name="Zhang X."/>
            <person name="Huang J."/>
            <person name="Zhang X."/>
            <person name="Sun H."/>
            <person name="Wang H."/>
        </authorList>
    </citation>
    <scope>NUCLEOTIDE SEQUENCE [LARGE SCALE GENOMIC DNA]</scope>
    <source>
        <strain evidence="8">TB1705</strain>
        <tissue evidence="8">Leaf</tissue>
    </source>
</reference>
<keyword evidence="5" id="KW-0539">Nucleus</keyword>
<feature type="compositionally biased region" description="Low complexity" evidence="6">
    <location>
        <begin position="30"/>
        <end position="44"/>
    </location>
</feature>
<evidence type="ECO:0000256" key="6">
    <source>
        <dbReference type="SAM" id="MobiDB-lite"/>
    </source>
</evidence>
<dbReference type="InterPro" id="IPR007900">
    <property type="entry name" value="TAF4_C"/>
</dbReference>
<dbReference type="PANTHER" id="PTHR15138">
    <property type="entry name" value="TRANSCRIPTION INITIATION FACTOR TFIID SUBUNIT 4"/>
    <property type="match status" value="1"/>
</dbReference>
<dbReference type="EMBL" id="JACGCM010002538">
    <property type="protein sequence ID" value="KAF6138847.1"/>
    <property type="molecule type" value="Genomic_DNA"/>
</dbReference>